<accession>B9JXY8</accession>
<evidence type="ECO:0008006" key="3">
    <source>
        <dbReference type="Google" id="ProtNLM"/>
    </source>
</evidence>
<dbReference type="PIRSF" id="PIRSF031796">
    <property type="entry name" value="UPC031796"/>
    <property type="match status" value="1"/>
</dbReference>
<dbReference type="Proteomes" id="UP000001596">
    <property type="component" value="Chromosome 1"/>
</dbReference>
<dbReference type="EMBL" id="CP000633">
    <property type="protein sequence ID" value="ACM35018.1"/>
    <property type="molecule type" value="Genomic_DNA"/>
</dbReference>
<dbReference type="AlphaFoldDB" id="B9JXY8"/>
<dbReference type="HOGENOM" id="CLU_114402_0_0_5"/>
<dbReference type="InterPro" id="IPR009394">
    <property type="entry name" value="MmcB-like"/>
</dbReference>
<protein>
    <recommendedName>
        <fullName evidence="3">MmcB family DNA repair protein</fullName>
    </recommendedName>
</protein>
<dbReference type="KEGG" id="avi:Avi_0062"/>
<evidence type="ECO:0000313" key="2">
    <source>
        <dbReference type="Proteomes" id="UP000001596"/>
    </source>
</evidence>
<dbReference type="STRING" id="311402.Avi_0062"/>
<organism evidence="1 2">
    <name type="scientific">Allorhizobium ampelinum (strain ATCC BAA-846 / DSM 112012 / S4)</name>
    <name type="common">Agrobacterium vitis (strain S4)</name>
    <dbReference type="NCBI Taxonomy" id="311402"/>
    <lineage>
        <taxon>Bacteria</taxon>
        <taxon>Pseudomonadati</taxon>
        <taxon>Pseudomonadota</taxon>
        <taxon>Alphaproteobacteria</taxon>
        <taxon>Hyphomicrobiales</taxon>
        <taxon>Rhizobiaceae</taxon>
        <taxon>Rhizobium/Agrobacterium group</taxon>
        <taxon>Allorhizobium</taxon>
        <taxon>Allorhizobium ampelinum</taxon>
    </lineage>
</organism>
<dbReference type="Pfam" id="PF06319">
    <property type="entry name" value="MmcB-like"/>
    <property type="match status" value="1"/>
</dbReference>
<sequence>MPSLASQIAEDWLFCNRLGAGKEKIMTILTISVKNTLIDGRQSERALMIRRGTQLLLDQMRHAVLPELSLASGRRADLISVSDKGEIWITEIKSSIEDFRVDRKWPDYRQHCDRLFFATLPDVPQEIFPQECGLIVSDGYGAHLLRDAPEHRLAPATRKSVMLAFSRAAAQRLMRAEWDAAPQFLP</sequence>
<gene>
    <name evidence="1" type="ordered locus">Avi_0062</name>
</gene>
<keyword evidence="2" id="KW-1185">Reference proteome</keyword>
<proteinExistence type="predicted"/>
<reference evidence="1 2" key="1">
    <citation type="journal article" date="2009" name="J. Bacteriol.">
        <title>Genome sequences of three Agrobacterium biovars help elucidate the evolution of multichromosome genomes in bacteria.</title>
        <authorList>
            <person name="Slater S.C."/>
            <person name="Goldman B.S."/>
            <person name="Goodner B."/>
            <person name="Setubal J.C."/>
            <person name="Farrand S.K."/>
            <person name="Nester E.W."/>
            <person name="Burr T.J."/>
            <person name="Banta L."/>
            <person name="Dickerman A.W."/>
            <person name="Paulsen I."/>
            <person name="Otten L."/>
            <person name="Suen G."/>
            <person name="Welch R."/>
            <person name="Almeida N.F."/>
            <person name="Arnold F."/>
            <person name="Burton O.T."/>
            <person name="Du Z."/>
            <person name="Ewing A."/>
            <person name="Godsy E."/>
            <person name="Heisel S."/>
            <person name="Houmiel K.L."/>
            <person name="Jhaveri J."/>
            <person name="Lu J."/>
            <person name="Miller N.M."/>
            <person name="Norton S."/>
            <person name="Chen Q."/>
            <person name="Phoolcharoen W."/>
            <person name="Ohlin V."/>
            <person name="Ondrusek D."/>
            <person name="Pride N."/>
            <person name="Stricklin S.L."/>
            <person name="Sun J."/>
            <person name="Wheeler C."/>
            <person name="Wilson L."/>
            <person name="Zhu H."/>
            <person name="Wood D.W."/>
        </authorList>
    </citation>
    <scope>NUCLEOTIDE SEQUENCE [LARGE SCALE GENOMIC DNA]</scope>
    <source>
        <strain evidence="2">S4 / ATCC BAA-846</strain>
    </source>
</reference>
<name>B9JXY8_ALLAM</name>
<evidence type="ECO:0000313" key="1">
    <source>
        <dbReference type="EMBL" id="ACM35018.1"/>
    </source>
</evidence>
<dbReference type="eggNOG" id="COG5321">
    <property type="taxonomic scope" value="Bacteria"/>
</dbReference>